<protein>
    <submittedName>
        <fullName evidence="1">Uncharacterized protein</fullName>
    </submittedName>
</protein>
<organism evidence="1 2">
    <name type="scientific">Pandoravirus japonicus</name>
    <dbReference type="NCBI Taxonomy" id="2823154"/>
    <lineage>
        <taxon>Viruses</taxon>
        <taxon>Pandoravirus</taxon>
    </lineage>
</organism>
<name>A0A811BQZ9_9VIRU</name>
<reference evidence="1" key="1">
    <citation type="submission" date="2021-04" db="EMBL/GenBank/DDBJ databases">
        <title>Draft Genome Sequence of Pandoravirus japonicus, Isolated from the Sabaishi River of Niigata, Japan.</title>
        <authorList>
            <person name="Hosokawa N."/>
            <person name="Takahashi H."/>
            <person name="Aoki K."/>
            <person name="Takemura M."/>
        </authorList>
    </citation>
    <scope>NUCLEOTIDE SEQUENCE</scope>
</reference>
<accession>A0A811BQZ9</accession>
<evidence type="ECO:0000313" key="2">
    <source>
        <dbReference type="Proteomes" id="UP001253637"/>
    </source>
</evidence>
<sequence length="375" mass="41441">MRVDQRSTVQRDVDDSVVDRAGAPYRTERRCDRVESLMALCCRAVERDGDGPRAAPLLGGRRRWREARVEALGPLTRTWRRLGHPTAWDLAWYRPERADLVAEVRAIDRSDTCIFPTRNRGTMRDWVYAHADGRAAARLPDVHPCTEALLRREANGQTRAPAARDGWTVPHACSLSLPVRLVLPDDVDRLVQRLGGPRQKPESTVAGVRFVERAYPLMAHRQSILSDAISWPPACGMPVAPAYPFDHVVVALWQRDGARGLVCVNANPDSAADYGLACSVYLGAETGYAPHGAPLGDLMRAFEAYRTRPPGPRDDPTQADRHGTANGRCVAGVAIVAERANDIGEVGDDGIDDFFLWLMRRQGATRFGTAVRTHT</sequence>
<evidence type="ECO:0000313" key="1">
    <source>
        <dbReference type="EMBL" id="BCU03760.1"/>
    </source>
</evidence>
<dbReference type="EMBL" id="LC625835">
    <property type="protein sequence ID" value="BCU03760.1"/>
    <property type="molecule type" value="Genomic_DNA"/>
</dbReference>
<proteinExistence type="predicted"/>
<dbReference type="Proteomes" id="UP001253637">
    <property type="component" value="Segment"/>
</dbReference>